<accession>A0A8J1MJG2</accession>
<keyword evidence="4 13" id="KW-0812">Transmembrane</keyword>
<sequence>MEGNRTVATEFFLLGFQQYSSHKIFVFISLLLIYLMTLTGDLMIILLVSTNQQLQSPMYYFLKHLSLSEIIATTNIVPNMLYNILEEGSSMPIICCFMQFYFYIASGGVESLFLTIMSYDRYLAICNPLRYSNLMNIQICHTLVLCSWLLSFLVMLVTVSFICQLQFCASNIIDHYFCDYEPLLELSCSDTSVVRIEVLVISIPTVIAAFTFIIITYICIFVTILRISSSVGRKKAFSTCSAHLTSVCSYYSPLIIIYVVPYRGSSLDANKSLSLLYTVITPLLNPLIYSLRNREIRDTLSKILNKKRKHIKIFTSKNSILLLSWTRNYIQDYILRNGIIGNQHGFMKCFLQPYLLMDGLSSQICLLAQHHLFSCMFTVYTLKKSRFLSSSVQSPLSSWDFHGSNYIIQLSFAPQVLPVNLTKVDVPAAGSLIQDFKNIWPVSPSPVLLDGHQEFEHCGFLQI</sequence>
<dbReference type="GO" id="GO:0004984">
    <property type="term" value="F:olfactory receptor activity"/>
    <property type="evidence" value="ECO:0007669"/>
    <property type="project" value="InterPro"/>
</dbReference>
<evidence type="ECO:0000256" key="5">
    <source>
        <dbReference type="ARBA" id="ARBA00022725"/>
    </source>
</evidence>
<dbReference type="Pfam" id="PF13853">
    <property type="entry name" value="7tm_4"/>
    <property type="match status" value="1"/>
</dbReference>
<dbReference type="InterPro" id="IPR000725">
    <property type="entry name" value="Olfact_rcpt"/>
</dbReference>
<proteinExistence type="inferred from homology"/>
<evidence type="ECO:0000256" key="3">
    <source>
        <dbReference type="ARBA" id="ARBA00022606"/>
    </source>
</evidence>
<evidence type="ECO:0000256" key="9">
    <source>
        <dbReference type="ARBA" id="ARBA00023157"/>
    </source>
</evidence>
<dbReference type="RefSeq" id="XP_041441638.1">
    <property type="nucleotide sequence ID" value="XM_041585704.1"/>
</dbReference>
<dbReference type="OrthoDB" id="9444602at2759"/>
<keyword evidence="12 13" id="KW-0807">Transducer</keyword>
<comment type="similarity">
    <text evidence="13">Belongs to the G-protein coupled receptor 1 family.</text>
</comment>
<dbReference type="PROSITE" id="PS00237">
    <property type="entry name" value="G_PROTEIN_RECEP_F1_1"/>
    <property type="match status" value="1"/>
</dbReference>
<feature type="transmembrane region" description="Helical" evidence="14">
    <location>
        <begin position="272"/>
        <end position="291"/>
    </location>
</feature>
<evidence type="ECO:0000256" key="13">
    <source>
        <dbReference type="RuleBase" id="RU000688"/>
    </source>
</evidence>
<feature type="transmembrane region" description="Helical" evidence="14">
    <location>
        <begin position="24"/>
        <end position="48"/>
    </location>
</feature>
<comment type="subcellular location">
    <subcellularLocation>
        <location evidence="1">Cell membrane</location>
        <topology evidence="1">Multi-pass membrane protein</topology>
    </subcellularLocation>
</comment>
<dbReference type="InterPro" id="IPR000276">
    <property type="entry name" value="GPCR_Rhodpsn"/>
</dbReference>
<protein>
    <submittedName>
        <fullName evidence="17">Olfactory receptor 510-like</fullName>
    </submittedName>
</protein>
<evidence type="ECO:0000256" key="10">
    <source>
        <dbReference type="ARBA" id="ARBA00023170"/>
    </source>
</evidence>
<feature type="transmembrane region" description="Helical" evidence="14">
    <location>
        <begin position="199"/>
        <end position="224"/>
    </location>
</feature>
<dbReference type="FunFam" id="1.20.1070.10:FF:000010">
    <property type="entry name" value="Olfactory receptor"/>
    <property type="match status" value="1"/>
</dbReference>
<evidence type="ECO:0000256" key="6">
    <source>
        <dbReference type="ARBA" id="ARBA00022989"/>
    </source>
</evidence>
<dbReference type="InterPro" id="IPR017452">
    <property type="entry name" value="GPCR_Rhodpsn_7TM"/>
</dbReference>
<dbReference type="PROSITE" id="PS50262">
    <property type="entry name" value="G_PROTEIN_RECEP_F1_2"/>
    <property type="match status" value="1"/>
</dbReference>
<dbReference type="GO" id="GO:0005886">
    <property type="term" value="C:plasma membrane"/>
    <property type="evidence" value="ECO:0007669"/>
    <property type="project" value="UniProtKB-SubCell"/>
</dbReference>
<feature type="domain" description="G-protein coupled receptors family 1 profile" evidence="15">
    <location>
        <begin position="40"/>
        <end position="289"/>
    </location>
</feature>
<evidence type="ECO:0000256" key="2">
    <source>
        <dbReference type="ARBA" id="ARBA00022475"/>
    </source>
</evidence>
<keyword evidence="8 14" id="KW-0472">Membrane</keyword>
<evidence type="ECO:0000256" key="7">
    <source>
        <dbReference type="ARBA" id="ARBA00023040"/>
    </source>
</evidence>
<evidence type="ECO:0000256" key="4">
    <source>
        <dbReference type="ARBA" id="ARBA00022692"/>
    </source>
</evidence>
<keyword evidence="9" id="KW-1015">Disulfide bond</keyword>
<keyword evidence="5" id="KW-0552">Olfaction</keyword>
<dbReference type="KEGG" id="xla:121401319"/>
<dbReference type="PANTHER" id="PTHR24242">
    <property type="entry name" value="G-PROTEIN COUPLED RECEPTOR"/>
    <property type="match status" value="1"/>
</dbReference>
<feature type="transmembrane region" description="Helical" evidence="14">
    <location>
        <begin position="236"/>
        <end position="260"/>
    </location>
</feature>
<evidence type="ECO:0000313" key="17">
    <source>
        <dbReference type="RefSeq" id="XP_041441638.1"/>
    </source>
</evidence>
<dbReference type="PRINTS" id="PR00245">
    <property type="entry name" value="OLFACTORYR"/>
</dbReference>
<feature type="transmembrane region" description="Helical" evidence="14">
    <location>
        <begin position="100"/>
        <end position="119"/>
    </location>
</feature>
<dbReference type="GO" id="GO:0004930">
    <property type="term" value="F:G protein-coupled receptor activity"/>
    <property type="evidence" value="ECO:0007669"/>
    <property type="project" value="UniProtKB-KW"/>
</dbReference>
<dbReference type="InterPro" id="IPR050939">
    <property type="entry name" value="Olfactory_GPCR1"/>
</dbReference>
<dbReference type="GeneID" id="121401319"/>
<feature type="transmembrane region" description="Helical" evidence="14">
    <location>
        <begin position="139"/>
        <end position="162"/>
    </location>
</feature>
<evidence type="ECO:0000256" key="14">
    <source>
        <dbReference type="SAM" id="Phobius"/>
    </source>
</evidence>
<evidence type="ECO:0000256" key="1">
    <source>
        <dbReference type="ARBA" id="ARBA00004651"/>
    </source>
</evidence>
<keyword evidence="6 14" id="KW-1133">Transmembrane helix</keyword>
<evidence type="ECO:0000256" key="12">
    <source>
        <dbReference type="ARBA" id="ARBA00023224"/>
    </source>
</evidence>
<keyword evidence="16" id="KW-1185">Reference proteome</keyword>
<organism evidence="16 17">
    <name type="scientific">Xenopus laevis</name>
    <name type="common">African clawed frog</name>
    <dbReference type="NCBI Taxonomy" id="8355"/>
    <lineage>
        <taxon>Eukaryota</taxon>
        <taxon>Metazoa</taxon>
        <taxon>Chordata</taxon>
        <taxon>Craniata</taxon>
        <taxon>Vertebrata</taxon>
        <taxon>Euteleostomi</taxon>
        <taxon>Amphibia</taxon>
        <taxon>Batrachia</taxon>
        <taxon>Anura</taxon>
        <taxon>Pipoidea</taxon>
        <taxon>Pipidae</taxon>
        <taxon>Xenopodinae</taxon>
        <taxon>Xenopus</taxon>
        <taxon>Xenopus</taxon>
    </lineage>
</organism>
<dbReference type="PANTHER" id="PTHR24242:SF420">
    <property type="entry name" value="OLFACTORY RECEPTOR"/>
    <property type="match status" value="1"/>
</dbReference>
<name>A0A8J1MJG2_XENLA</name>
<evidence type="ECO:0000256" key="8">
    <source>
        <dbReference type="ARBA" id="ARBA00023136"/>
    </source>
</evidence>
<dbReference type="AlphaFoldDB" id="A0A8J1MJG2"/>
<keyword evidence="3" id="KW-0716">Sensory transduction</keyword>
<dbReference type="PRINTS" id="PR00237">
    <property type="entry name" value="GPCRRHODOPSN"/>
</dbReference>
<gene>
    <name evidence="17" type="primary">LOC121401319</name>
</gene>
<keyword evidence="11" id="KW-0325">Glycoprotein</keyword>
<evidence type="ECO:0000259" key="15">
    <source>
        <dbReference type="PROSITE" id="PS50262"/>
    </source>
</evidence>
<evidence type="ECO:0000256" key="11">
    <source>
        <dbReference type="ARBA" id="ARBA00023180"/>
    </source>
</evidence>
<keyword evidence="10 13" id="KW-0675">Receptor</keyword>
<dbReference type="Gene3D" id="1.20.1070.10">
    <property type="entry name" value="Rhodopsin 7-helix transmembrane proteins"/>
    <property type="match status" value="1"/>
</dbReference>
<dbReference type="SUPFAM" id="SSF81321">
    <property type="entry name" value="Family A G protein-coupled receptor-like"/>
    <property type="match status" value="1"/>
</dbReference>
<keyword evidence="7 13" id="KW-0297">G-protein coupled receptor</keyword>
<reference evidence="17" key="1">
    <citation type="submission" date="2025-08" db="UniProtKB">
        <authorList>
            <consortium name="RefSeq"/>
        </authorList>
    </citation>
    <scope>IDENTIFICATION</scope>
    <source>
        <strain evidence="17">J_2021</strain>
        <tissue evidence="17">Erythrocytes</tissue>
    </source>
</reference>
<feature type="transmembrane region" description="Helical" evidence="14">
    <location>
        <begin position="60"/>
        <end position="80"/>
    </location>
</feature>
<evidence type="ECO:0000313" key="16">
    <source>
        <dbReference type="Proteomes" id="UP000186698"/>
    </source>
</evidence>
<dbReference type="Proteomes" id="UP000186698">
    <property type="component" value="Chromosome 3L"/>
</dbReference>
<keyword evidence="2" id="KW-1003">Cell membrane</keyword>